<sequence>MKAKLAMVGALKSIIQRGSYGVLKLSETFYIFLRRKNRGGVILWWI</sequence>
<reference evidence="1" key="1">
    <citation type="submission" date="2022-02" db="EMBL/GenBank/DDBJ databases">
        <title>Crop Bioprotection Bacillus Genome Sequencing.</title>
        <authorList>
            <person name="Dunlap C."/>
        </authorList>
    </citation>
    <scope>NUCLEOTIDE SEQUENCE</scope>
    <source>
        <strain evidence="1">98-1</strain>
    </source>
</reference>
<accession>A0AAP3FRK5</accession>
<evidence type="ECO:0000313" key="1">
    <source>
        <dbReference type="EMBL" id="MCY8315321.1"/>
    </source>
</evidence>
<proteinExistence type="predicted"/>
<gene>
    <name evidence="1" type="ORF">MOC71_00860</name>
</gene>
<organism evidence="1 2">
    <name type="scientific">Bacillus vallismortis</name>
    <dbReference type="NCBI Taxonomy" id="72361"/>
    <lineage>
        <taxon>Bacteria</taxon>
        <taxon>Bacillati</taxon>
        <taxon>Bacillota</taxon>
        <taxon>Bacilli</taxon>
        <taxon>Bacillales</taxon>
        <taxon>Bacillaceae</taxon>
        <taxon>Bacillus</taxon>
    </lineage>
</organism>
<evidence type="ECO:0000313" key="2">
    <source>
        <dbReference type="Proteomes" id="UP001067121"/>
    </source>
</evidence>
<name>A0AAP3FRK5_BACVA</name>
<dbReference type="AlphaFoldDB" id="A0AAP3FRK5"/>
<dbReference type="RefSeq" id="WP_176471068.1">
    <property type="nucleotide sequence ID" value="NZ_JALAOH010000003.1"/>
</dbReference>
<comment type="caution">
    <text evidence="1">The sequence shown here is derived from an EMBL/GenBank/DDBJ whole genome shotgun (WGS) entry which is preliminary data.</text>
</comment>
<dbReference type="Proteomes" id="UP001067121">
    <property type="component" value="Unassembled WGS sequence"/>
</dbReference>
<dbReference type="EMBL" id="JALAOH010000003">
    <property type="protein sequence ID" value="MCY8315321.1"/>
    <property type="molecule type" value="Genomic_DNA"/>
</dbReference>
<protein>
    <submittedName>
        <fullName evidence="1">Uncharacterized protein</fullName>
    </submittedName>
</protein>